<keyword evidence="2" id="KW-1185">Reference proteome</keyword>
<reference evidence="1 2" key="1">
    <citation type="journal article" date="2023" name="Plants (Basel)">
        <title>Bridging the Gap: Combining Genomics and Transcriptomics Approaches to Understand Stylosanthes scabra, an Orphan Legume from the Brazilian Caatinga.</title>
        <authorList>
            <person name="Ferreira-Neto J.R.C."/>
            <person name="da Silva M.D."/>
            <person name="Binneck E."/>
            <person name="de Melo N.F."/>
            <person name="da Silva R.H."/>
            <person name="de Melo A.L.T.M."/>
            <person name="Pandolfi V."/>
            <person name="Bustamante F.O."/>
            <person name="Brasileiro-Vidal A.C."/>
            <person name="Benko-Iseppon A.M."/>
        </authorList>
    </citation>
    <scope>NUCLEOTIDE SEQUENCE [LARGE SCALE GENOMIC DNA]</scope>
    <source>
        <tissue evidence="1">Leaves</tissue>
    </source>
</reference>
<feature type="non-terminal residue" evidence="1">
    <location>
        <position position="1"/>
    </location>
</feature>
<dbReference type="Proteomes" id="UP001341840">
    <property type="component" value="Unassembled WGS sequence"/>
</dbReference>
<accession>A0ABU6ZX23</accession>
<name>A0ABU6ZX23_9FABA</name>
<dbReference type="EMBL" id="JASCZI010275547">
    <property type="protein sequence ID" value="MED6226544.1"/>
    <property type="molecule type" value="Genomic_DNA"/>
</dbReference>
<organism evidence="1 2">
    <name type="scientific">Stylosanthes scabra</name>
    <dbReference type="NCBI Taxonomy" id="79078"/>
    <lineage>
        <taxon>Eukaryota</taxon>
        <taxon>Viridiplantae</taxon>
        <taxon>Streptophyta</taxon>
        <taxon>Embryophyta</taxon>
        <taxon>Tracheophyta</taxon>
        <taxon>Spermatophyta</taxon>
        <taxon>Magnoliopsida</taxon>
        <taxon>eudicotyledons</taxon>
        <taxon>Gunneridae</taxon>
        <taxon>Pentapetalae</taxon>
        <taxon>rosids</taxon>
        <taxon>fabids</taxon>
        <taxon>Fabales</taxon>
        <taxon>Fabaceae</taxon>
        <taxon>Papilionoideae</taxon>
        <taxon>50 kb inversion clade</taxon>
        <taxon>dalbergioids sensu lato</taxon>
        <taxon>Dalbergieae</taxon>
        <taxon>Pterocarpus clade</taxon>
        <taxon>Stylosanthes</taxon>
    </lineage>
</organism>
<evidence type="ECO:0000313" key="1">
    <source>
        <dbReference type="EMBL" id="MED6226544.1"/>
    </source>
</evidence>
<sequence length="66" mass="7555">ARSFLTNLSISLASRCPHAKTWLIPGHYPLHFLHHQPQHGVYADHCLSILFHRAHQHTTHMRGPSS</sequence>
<proteinExistence type="predicted"/>
<gene>
    <name evidence="1" type="ORF">PIB30_104767</name>
</gene>
<comment type="caution">
    <text evidence="1">The sequence shown here is derived from an EMBL/GenBank/DDBJ whole genome shotgun (WGS) entry which is preliminary data.</text>
</comment>
<evidence type="ECO:0000313" key="2">
    <source>
        <dbReference type="Proteomes" id="UP001341840"/>
    </source>
</evidence>
<protein>
    <submittedName>
        <fullName evidence="1">Uncharacterized protein</fullName>
    </submittedName>
</protein>